<dbReference type="Gramene" id="PHT69221">
    <property type="protein sequence ID" value="PHT69221"/>
    <property type="gene ID" value="T459_28708"/>
</dbReference>
<accession>A0A2G2YI07</accession>
<dbReference type="EMBL" id="AYRZ02000011">
    <property type="protein sequence ID" value="PHT69221.1"/>
    <property type="molecule type" value="Genomic_DNA"/>
</dbReference>
<evidence type="ECO:0000313" key="1">
    <source>
        <dbReference type="EMBL" id="PHT69221.1"/>
    </source>
</evidence>
<reference evidence="1 2" key="2">
    <citation type="journal article" date="2017" name="Genome Biol.">
        <title>New reference genome sequences of hot pepper reveal the massive evolution of plant disease-resistance genes by retroduplication.</title>
        <authorList>
            <person name="Kim S."/>
            <person name="Park J."/>
            <person name="Yeom S.I."/>
            <person name="Kim Y.M."/>
            <person name="Seo E."/>
            <person name="Kim K.T."/>
            <person name="Kim M.S."/>
            <person name="Lee J.M."/>
            <person name="Cheong K."/>
            <person name="Shin H.S."/>
            <person name="Kim S.B."/>
            <person name="Han K."/>
            <person name="Lee J."/>
            <person name="Park M."/>
            <person name="Lee H.A."/>
            <person name="Lee H.Y."/>
            <person name="Lee Y."/>
            <person name="Oh S."/>
            <person name="Lee J.H."/>
            <person name="Choi E."/>
            <person name="Choi E."/>
            <person name="Lee S.E."/>
            <person name="Jeon J."/>
            <person name="Kim H."/>
            <person name="Choi G."/>
            <person name="Song H."/>
            <person name="Lee J."/>
            <person name="Lee S.C."/>
            <person name="Kwon J.K."/>
            <person name="Lee H.Y."/>
            <person name="Koo N."/>
            <person name="Hong Y."/>
            <person name="Kim R.W."/>
            <person name="Kang W.H."/>
            <person name="Huh J.H."/>
            <person name="Kang B.C."/>
            <person name="Yang T.J."/>
            <person name="Lee Y.H."/>
            <person name="Bennetzen J.L."/>
            <person name="Choi D."/>
        </authorList>
    </citation>
    <scope>NUCLEOTIDE SEQUENCE [LARGE SCALE GENOMIC DNA]</scope>
    <source>
        <strain evidence="2">cv. CM334</strain>
    </source>
</reference>
<proteinExistence type="predicted"/>
<gene>
    <name evidence="1" type="ORF">T459_28708</name>
</gene>
<protein>
    <submittedName>
        <fullName evidence="1">Uncharacterized protein</fullName>
    </submittedName>
</protein>
<reference evidence="1 2" key="1">
    <citation type="journal article" date="2014" name="Nat. Genet.">
        <title>Genome sequence of the hot pepper provides insights into the evolution of pungency in Capsicum species.</title>
        <authorList>
            <person name="Kim S."/>
            <person name="Park M."/>
            <person name="Yeom S.I."/>
            <person name="Kim Y.M."/>
            <person name="Lee J.M."/>
            <person name="Lee H.A."/>
            <person name="Seo E."/>
            <person name="Choi J."/>
            <person name="Cheong K."/>
            <person name="Kim K.T."/>
            <person name="Jung K."/>
            <person name="Lee G.W."/>
            <person name="Oh S.K."/>
            <person name="Bae C."/>
            <person name="Kim S.B."/>
            <person name="Lee H.Y."/>
            <person name="Kim S.Y."/>
            <person name="Kim M.S."/>
            <person name="Kang B.C."/>
            <person name="Jo Y.D."/>
            <person name="Yang H.B."/>
            <person name="Jeong H.J."/>
            <person name="Kang W.H."/>
            <person name="Kwon J.K."/>
            <person name="Shin C."/>
            <person name="Lim J.Y."/>
            <person name="Park J.H."/>
            <person name="Huh J.H."/>
            <person name="Kim J.S."/>
            <person name="Kim B.D."/>
            <person name="Cohen O."/>
            <person name="Paran I."/>
            <person name="Suh M.C."/>
            <person name="Lee S.B."/>
            <person name="Kim Y.K."/>
            <person name="Shin Y."/>
            <person name="Noh S.J."/>
            <person name="Park J."/>
            <person name="Seo Y.S."/>
            <person name="Kwon S.Y."/>
            <person name="Kim H.A."/>
            <person name="Park J.M."/>
            <person name="Kim H.J."/>
            <person name="Choi S.B."/>
            <person name="Bosland P.W."/>
            <person name="Reeves G."/>
            <person name="Jo S.H."/>
            <person name="Lee B.W."/>
            <person name="Cho H.T."/>
            <person name="Choi H.S."/>
            <person name="Lee M.S."/>
            <person name="Yu Y."/>
            <person name="Do Choi Y."/>
            <person name="Park B.S."/>
            <person name="van Deynze A."/>
            <person name="Ashrafi H."/>
            <person name="Hill T."/>
            <person name="Kim W.T."/>
            <person name="Pai H.S."/>
            <person name="Ahn H.K."/>
            <person name="Yeam I."/>
            <person name="Giovannoni J.J."/>
            <person name="Rose J.K."/>
            <person name="Sorensen I."/>
            <person name="Lee S.J."/>
            <person name="Kim R.W."/>
            <person name="Choi I.Y."/>
            <person name="Choi B.S."/>
            <person name="Lim J.S."/>
            <person name="Lee Y.H."/>
            <person name="Choi D."/>
        </authorList>
    </citation>
    <scope>NUCLEOTIDE SEQUENCE [LARGE SCALE GENOMIC DNA]</scope>
    <source>
        <strain evidence="2">cv. CM334</strain>
    </source>
</reference>
<dbReference type="Proteomes" id="UP000222542">
    <property type="component" value="Unassembled WGS sequence"/>
</dbReference>
<dbReference type="AlphaFoldDB" id="A0A2G2YI07"/>
<organism evidence="1 2">
    <name type="scientific">Capsicum annuum</name>
    <name type="common">Capsicum pepper</name>
    <dbReference type="NCBI Taxonomy" id="4072"/>
    <lineage>
        <taxon>Eukaryota</taxon>
        <taxon>Viridiplantae</taxon>
        <taxon>Streptophyta</taxon>
        <taxon>Embryophyta</taxon>
        <taxon>Tracheophyta</taxon>
        <taxon>Spermatophyta</taxon>
        <taxon>Magnoliopsida</taxon>
        <taxon>eudicotyledons</taxon>
        <taxon>Gunneridae</taxon>
        <taxon>Pentapetalae</taxon>
        <taxon>asterids</taxon>
        <taxon>lamiids</taxon>
        <taxon>Solanales</taxon>
        <taxon>Solanaceae</taxon>
        <taxon>Solanoideae</taxon>
        <taxon>Capsiceae</taxon>
        <taxon>Capsicum</taxon>
    </lineage>
</organism>
<comment type="caution">
    <text evidence="1">The sequence shown here is derived from an EMBL/GenBank/DDBJ whole genome shotgun (WGS) entry which is preliminary data.</text>
</comment>
<name>A0A2G2YI07_CAPAN</name>
<sequence length="110" mass="12410">MMIRGRLSTYASEMTPLLWPRQDEMTKCFNLNDTGSPARAVTDLNAQRMAPVDGHADNNVFADSFPPSYCVFKDGVAQLMKPLLEFVPLENWISLLLKCLPIFGVHLQPR</sequence>
<dbReference type="STRING" id="4072.A0A2G2YI07"/>
<evidence type="ECO:0000313" key="2">
    <source>
        <dbReference type="Proteomes" id="UP000222542"/>
    </source>
</evidence>
<keyword evidence="2" id="KW-1185">Reference proteome</keyword>